<evidence type="ECO:0000313" key="2">
    <source>
        <dbReference type="Proteomes" id="UP001175227"/>
    </source>
</evidence>
<organism evidence="1 2">
    <name type="scientific">Armillaria novae-zelandiae</name>
    <dbReference type="NCBI Taxonomy" id="153914"/>
    <lineage>
        <taxon>Eukaryota</taxon>
        <taxon>Fungi</taxon>
        <taxon>Dikarya</taxon>
        <taxon>Basidiomycota</taxon>
        <taxon>Agaricomycotina</taxon>
        <taxon>Agaricomycetes</taxon>
        <taxon>Agaricomycetidae</taxon>
        <taxon>Agaricales</taxon>
        <taxon>Marasmiineae</taxon>
        <taxon>Physalacriaceae</taxon>
        <taxon>Armillaria</taxon>
    </lineage>
</organism>
<keyword evidence="2" id="KW-1185">Reference proteome</keyword>
<feature type="non-terminal residue" evidence="1">
    <location>
        <position position="90"/>
    </location>
</feature>
<comment type="caution">
    <text evidence="1">The sequence shown here is derived from an EMBL/GenBank/DDBJ whole genome shotgun (WGS) entry which is preliminary data.</text>
</comment>
<proteinExistence type="predicted"/>
<dbReference type="AlphaFoldDB" id="A0AA39P4P4"/>
<sequence length="90" mass="10674">ELRSPMICLYLLGLPDHYTNKQFATFYWKSFVSEARNYWTPEHEKKEPVKISLRKSKGNIVGVLPVEDYIHHPEELEGTTLYNWICSCKR</sequence>
<evidence type="ECO:0000313" key="1">
    <source>
        <dbReference type="EMBL" id="KAK0477532.1"/>
    </source>
</evidence>
<protein>
    <submittedName>
        <fullName evidence="1">Uncharacterized protein</fullName>
    </submittedName>
</protein>
<reference evidence="1" key="1">
    <citation type="submission" date="2023-06" db="EMBL/GenBank/DDBJ databases">
        <authorList>
            <consortium name="Lawrence Berkeley National Laboratory"/>
            <person name="Ahrendt S."/>
            <person name="Sahu N."/>
            <person name="Indic B."/>
            <person name="Wong-Bajracharya J."/>
            <person name="Merenyi Z."/>
            <person name="Ke H.-M."/>
            <person name="Monk M."/>
            <person name="Kocsube S."/>
            <person name="Drula E."/>
            <person name="Lipzen A."/>
            <person name="Balint B."/>
            <person name="Henrissat B."/>
            <person name="Andreopoulos B."/>
            <person name="Martin F.M."/>
            <person name="Harder C.B."/>
            <person name="Rigling D."/>
            <person name="Ford K.L."/>
            <person name="Foster G.D."/>
            <person name="Pangilinan J."/>
            <person name="Papanicolaou A."/>
            <person name="Barry K."/>
            <person name="LaButti K."/>
            <person name="Viragh M."/>
            <person name="Koriabine M."/>
            <person name="Yan M."/>
            <person name="Riley R."/>
            <person name="Champramary S."/>
            <person name="Plett K.L."/>
            <person name="Tsai I.J."/>
            <person name="Slot J."/>
            <person name="Sipos G."/>
            <person name="Plett J."/>
            <person name="Nagy L.G."/>
            <person name="Grigoriev I.V."/>
        </authorList>
    </citation>
    <scope>NUCLEOTIDE SEQUENCE</scope>
    <source>
        <strain evidence="1">ICMP 16352</strain>
    </source>
</reference>
<dbReference type="EMBL" id="JAUEPR010000016">
    <property type="protein sequence ID" value="KAK0477532.1"/>
    <property type="molecule type" value="Genomic_DNA"/>
</dbReference>
<name>A0AA39P4P4_9AGAR</name>
<feature type="non-terminal residue" evidence="1">
    <location>
        <position position="1"/>
    </location>
</feature>
<dbReference type="Proteomes" id="UP001175227">
    <property type="component" value="Unassembled WGS sequence"/>
</dbReference>
<gene>
    <name evidence="1" type="ORF">IW261DRAFT_1305239</name>
</gene>
<accession>A0AA39P4P4</accession>